<evidence type="ECO:0000256" key="1">
    <source>
        <dbReference type="SAM" id="MobiDB-lite"/>
    </source>
</evidence>
<feature type="domain" description="Hemerythrin-like" evidence="2">
    <location>
        <begin position="54"/>
        <end position="185"/>
    </location>
</feature>
<dbReference type="InterPro" id="IPR012312">
    <property type="entry name" value="Hemerythrin-like"/>
</dbReference>
<gene>
    <name evidence="3" type="ORF">POL72_37130</name>
</gene>
<dbReference type="PANTHER" id="PTHR39966:SF1">
    <property type="entry name" value="HEMERYTHRIN-LIKE DOMAIN-CONTAINING PROTEIN"/>
    <property type="match status" value="1"/>
</dbReference>
<dbReference type="RefSeq" id="WP_272101554.1">
    <property type="nucleotide sequence ID" value="NZ_JAQNDK010000004.1"/>
</dbReference>
<dbReference type="CDD" id="cd12108">
    <property type="entry name" value="Hr-like"/>
    <property type="match status" value="1"/>
</dbReference>
<feature type="region of interest" description="Disordered" evidence="1">
    <location>
        <begin position="34"/>
        <end position="55"/>
    </location>
</feature>
<dbReference type="InterPro" id="IPR006311">
    <property type="entry name" value="TAT_signal"/>
</dbReference>
<keyword evidence="4" id="KW-1185">Reference proteome</keyword>
<comment type="caution">
    <text evidence="3">The sequence shown here is derived from an EMBL/GenBank/DDBJ whole genome shotgun (WGS) entry which is preliminary data.</text>
</comment>
<dbReference type="Pfam" id="PF01814">
    <property type="entry name" value="Hemerythrin"/>
    <property type="match status" value="1"/>
</dbReference>
<dbReference type="PROSITE" id="PS51318">
    <property type="entry name" value="TAT"/>
    <property type="match status" value="1"/>
</dbReference>
<evidence type="ECO:0000313" key="3">
    <source>
        <dbReference type="EMBL" id="MDC0683413.1"/>
    </source>
</evidence>
<reference evidence="3 4" key="1">
    <citation type="submission" date="2023-01" db="EMBL/GenBank/DDBJ databases">
        <title>Minimal conservation of predation-associated metabolite biosynthetic gene clusters underscores biosynthetic potential of Myxococcota including descriptions for ten novel species: Archangium lansinium sp. nov., Myxococcus landrumus sp. nov., Nannocystis bai.</title>
        <authorList>
            <person name="Ahearne A."/>
            <person name="Stevens C."/>
            <person name="Dowd S."/>
        </authorList>
    </citation>
    <scope>NUCLEOTIDE SEQUENCE [LARGE SCALE GENOMIC DNA]</scope>
    <source>
        <strain evidence="3 4">WIWO2</strain>
    </source>
</reference>
<accession>A0ABT5CAG7</accession>
<dbReference type="EMBL" id="JAQNDK010000004">
    <property type="protein sequence ID" value="MDC0683413.1"/>
    <property type="molecule type" value="Genomic_DNA"/>
</dbReference>
<evidence type="ECO:0000259" key="2">
    <source>
        <dbReference type="Pfam" id="PF01814"/>
    </source>
</evidence>
<dbReference type="PANTHER" id="PTHR39966">
    <property type="entry name" value="BLL2471 PROTEIN-RELATED"/>
    <property type="match status" value="1"/>
</dbReference>
<organism evidence="3 4">
    <name type="scientific">Sorangium atrum</name>
    <dbReference type="NCBI Taxonomy" id="2995308"/>
    <lineage>
        <taxon>Bacteria</taxon>
        <taxon>Pseudomonadati</taxon>
        <taxon>Myxococcota</taxon>
        <taxon>Polyangia</taxon>
        <taxon>Polyangiales</taxon>
        <taxon>Polyangiaceae</taxon>
        <taxon>Sorangium</taxon>
    </lineage>
</organism>
<sequence length="239" mass="26356">MNNDGLLRRTLVLATSSIGMSAVLGACARQRGAAAREPKQEGGAGEGDEVTPGEDLMREHGVLRRVMFLYDEAIRRLDGPADVPGDVLLSAAGVVRRVIEDYHEKLEEDFLFPRFERAGKHTDLVAVLRSQHQAGRLVTADVLTLAREPLREQAARRKLADRLRAFNRMYRPHAAREDTVLFPALRALVGAKAYADLGEQFEEKEHRMLGDEGFEKAVAEVAELEVALGIADLASFTPT</sequence>
<evidence type="ECO:0000313" key="4">
    <source>
        <dbReference type="Proteomes" id="UP001217485"/>
    </source>
</evidence>
<dbReference type="Gene3D" id="1.20.120.520">
    <property type="entry name" value="nmb1532 protein domain like"/>
    <property type="match status" value="1"/>
</dbReference>
<dbReference type="Proteomes" id="UP001217485">
    <property type="component" value="Unassembled WGS sequence"/>
</dbReference>
<name>A0ABT5CAG7_9BACT</name>
<proteinExistence type="predicted"/>
<protein>
    <submittedName>
        <fullName evidence="3">Hemerythrin domain-containing protein</fullName>
    </submittedName>
</protein>